<dbReference type="RefSeq" id="NP_817183.1">
    <property type="nucleotide sequence ID" value="NC_004677.2"/>
</dbReference>
<organism evidence="1">
    <name type="scientific">Pinus koraiensis</name>
    <name type="common">Korean pine</name>
    <dbReference type="NCBI Taxonomy" id="88728"/>
    <lineage>
        <taxon>Eukaryota</taxon>
        <taxon>Viridiplantae</taxon>
        <taxon>Streptophyta</taxon>
        <taxon>Embryophyta</taxon>
        <taxon>Tracheophyta</taxon>
        <taxon>Spermatophyta</taxon>
        <taxon>Pinopsida</taxon>
        <taxon>Pinidae</taxon>
        <taxon>Conifers I</taxon>
        <taxon>Pinales</taxon>
        <taxon>Pinaceae</taxon>
        <taxon>Pinus</taxon>
        <taxon>Pinus subgen. Strobus</taxon>
    </lineage>
</organism>
<evidence type="ECO:0000313" key="1">
    <source>
        <dbReference type="EMBL" id="AAO74031.1"/>
    </source>
</evidence>
<reference evidence="1" key="1">
    <citation type="submission" date="2007-04" db="EMBL/GenBank/DDBJ databases">
        <authorList>
            <person name="Noh E.W."/>
            <person name="Lee J.S."/>
            <person name="Choi Y.I."/>
            <person name="Han M.S."/>
            <person name="Yi Y.S."/>
            <person name="Han S.U."/>
        </authorList>
    </citation>
    <scope>NUCLEOTIDE SEQUENCE</scope>
</reference>
<accession>Q85X33</accession>
<keyword evidence="1" id="KW-0934">Plastid</keyword>
<dbReference type="AlphaFoldDB" id="Q85X33"/>
<sequence length="47" mass="5586">MNIQFVLSFLDLIDPIIRPSRRIRFFQYSFLEPVEPDITEITARSNS</sequence>
<dbReference type="EMBL" id="AY228468">
    <property type="protein sequence ID" value="AAO74031.1"/>
    <property type="molecule type" value="Genomic_DNA"/>
</dbReference>
<protein>
    <submittedName>
        <fullName evidence="1">ORF47g</fullName>
    </submittedName>
</protein>
<name>Q85X33_PINKO</name>
<dbReference type="GeneID" id="5048472"/>
<geneLocation type="chloroplast" evidence="1"/>
<keyword evidence="1" id="KW-0150">Chloroplast</keyword>
<proteinExistence type="predicted"/>